<accession>A0A830GBW6</accession>
<evidence type="ECO:0000259" key="1">
    <source>
        <dbReference type="Pfam" id="PF23438"/>
    </source>
</evidence>
<proteinExistence type="predicted"/>
<dbReference type="EMBL" id="BMOQ01000005">
    <property type="protein sequence ID" value="GGN19487.1"/>
    <property type="molecule type" value="Genomic_DNA"/>
</dbReference>
<name>A0A830GBW6_9EURY</name>
<sequence>MTEYTEDERRILAYLNESVAAGERYFRAKTIAGNLGLTAKQVGARLPRLAEKSEDVDIEKWGRSKSTTWRVEPA</sequence>
<dbReference type="InterPro" id="IPR055547">
    <property type="entry name" value="DUF7123"/>
</dbReference>
<dbReference type="Pfam" id="PF23438">
    <property type="entry name" value="DUF7123"/>
    <property type="match status" value="1"/>
</dbReference>
<organism evidence="2 3">
    <name type="scientific">Halarchaeum nitratireducens</name>
    <dbReference type="NCBI Taxonomy" id="489913"/>
    <lineage>
        <taxon>Archaea</taxon>
        <taxon>Methanobacteriati</taxon>
        <taxon>Methanobacteriota</taxon>
        <taxon>Stenosarchaea group</taxon>
        <taxon>Halobacteria</taxon>
        <taxon>Halobacteriales</taxon>
        <taxon>Halobacteriaceae</taxon>
    </lineage>
</organism>
<dbReference type="RefSeq" id="WP_188878847.1">
    <property type="nucleotide sequence ID" value="NZ_BMOQ01000005.1"/>
</dbReference>
<reference evidence="2 3" key="1">
    <citation type="journal article" date="2019" name="Int. J. Syst. Evol. Microbiol.">
        <title>The Global Catalogue of Microorganisms (GCM) 10K type strain sequencing project: providing services to taxonomists for standard genome sequencing and annotation.</title>
        <authorList>
            <consortium name="The Broad Institute Genomics Platform"/>
            <consortium name="The Broad Institute Genome Sequencing Center for Infectious Disease"/>
            <person name="Wu L."/>
            <person name="Ma J."/>
        </authorList>
    </citation>
    <scope>NUCLEOTIDE SEQUENCE [LARGE SCALE GENOMIC DNA]</scope>
    <source>
        <strain evidence="2 3">JCM 16331</strain>
    </source>
</reference>
<dbReference type="Gene3D" id="1.10.10.10">
    <property type="entry name" value="Winged helix-like DNA-binding domain superfamily/Winged helix DNA-binding domain"/>
    <property type="match status" value="1"/>
</dbReference>
<comment type="caution">
    <text evidence="2">The sequence shown here is derived from an EMBL/GenBank/DDBJ whole genome shotgun (WGS) entry which is preliminary data.</text>
</comment>
<dbReference type="InterPro" id="IPR036388">
    <property type="entry name" value="WH-like_DNA-bd_sf"/>
</dbReference>
<evidence type="ECO:0000313" key="3">
    <source>
        <dbReference type="Proteomes" id="UP000608850"/>
    </source>
</evidence>
<keyword evidence="3" id="KW-1185">Reference proteome</keyword>
<protein>
    <recommendedName>
        <fullName evidence="1">DUF7123 domain-containing protein</fullName>
    </recommendedName>
</protein>
<feature type="domain" description="DUF7123" evidence="1">
    <location>
        <begin position="2"/>
        <end position="73"/>
    </location>
</feature>
<evidence type="ECO:0000313" key="2">
    <source>
        <dbReference type="EMBL" id="GGN19487.1"/>
    </source>
</evidence>
<dbReference type="Proteomes" id="UP000608850">
    <property type="component" value="Unassembled WGS sequence"/>
</dbReference>
<dbReference type="AlphaFoldDB" id="A0A830GBW6"/>
<dbReference type="OrthoDB" id="259485at2157"/>
<gene>
    <name evidence="2" type="ORF">GCM10009021_20760</name>
</gene>